<evidence type="ECO:0000313" key="3">
    <source>
        <dbReference type="Proteomes" id="UP000836841"/>
    </source>
</evidence>
<keyword evidence="3" id="KW-1185">Reference proteome</keyword>
<gene>
    <name evidence="2" type="ORF">TAV2_LOCUS3552</name>
</gene>
<organism evidence="2 3">
    <name type="scientific">Thlaspi arvense</name>
    <name type="common">Field penny-cress</name>
    <dbReference type="NCBI Taxonomy" id="13288"/>
    <lineage>
        <taxon>Eukaryota</taxon>
        <taxon>Viridiplantae</taxon>
        <taxon>Streptophyta</taxon>
        <taxon>Embryophyta</taxon>
        <taxon>Tracheophyta</taxon>
        <taxon>Spermatophyta</taxon>
        <taxon>Magnoliopsida</taxon>
        <taxon>eudicotyledons</taxon>
        <taxon>Gunneridae</taxon>
        <taxon>Pentapetalae</taxon>
        <taxon>rosids</taxon>
        <taxon>malvids</taxon>
        <taxon>Brassicales</taxon>
        <taxon>Brassicaceae</taxon>
        <taxon>Thlaspideae</taxon>
        <taxon>Thlaspi</taxon>
    </lineage>
</organism>
<dbReference type="Proteomes" id="UP000836841">
    <property type="component" value="Chromosome 1"/>
</dbReference>
<evidence type="ECO:0000313" key="2">
    <source>
        <dbReference type="EMBL" id="CAH2037792.1"/>
    </source>
</evidence>
<dbReference type="EMBL" id="OU466857">
    <property type="protein sequence ID" value="CAH2037792.1"/>
    <property type="molecule type" value="Genomic_DNA"/>
</dbReference>
<feature type="chain" id="PRO_5043706644" evidence="1">
    <location>
        <begin position="24"/>
        <end position="120"/>
    </location>
</feature>
<sequence length="120" mass="13631">MKTSMNIIIFFAVVLSISAFSSAKTSHVEACIRRNLAQSLSPSPSNEPETTHFEVAEEICGDETRIVMYFLKLNGKFPHYYVRALCNIFGDDEKDVKEYVIKKWLIHSENLINSLTCASH</sequence>
<keyword evidence="1" id="KW-0732">Signal</keyword>
<name>A0AAU9RF23_THLAR</name>
<feature type="signal peptide" evidence="1">
    <location>
        <begin position="1"/>
        <end position="23"/>
    </location>
</feature>
<evidence type="ECO:0000256" key="1">
    <source>
        <dbReference type="SAM" id="SignalP"/>
    </source>
</evidence>
<dbReference type="AlphaFoldDB" id="A0AAU9RF23"/>
<protein>
    <submittedName>
        <fullName evidence="2">Uncharacterized protein</fullName>
    </submittedName>
</protein>
<proteinExistence type="predicted"/>
<accession>A0AAU9RF23</accession>
<reference evidence="2 3" key="1">
    <citation type="submission" date="2022-03" db="EMBL/GenBank/DDBJ databases">
        <authorList>
            <person name="Nunn A."/>
            <person name="Chopra R."/>
            <person name="Nunn A."/>
            <person name="Contreras Garrido A."/>
        </authorList>
    </citation>
    <scope>NUCLEOTIDE SEQUENCE [LARGE SCALE GENOMIC DNA]</scope>
</reference>